<dbReference type="InterPro" id="IPR036388">
    <property type="entry name" value="WH-like_DNA-bd_sf"/>
</dbReference>
<dbReference type="Pfam" id="PF08223">
    <property type="entry name" value="PaaX_C"/>
    <property type="match status" value="1"/>
</dbReference>
<feature type="domain" description="Transcriptional repressor PaaX-like N-terminal" evidence="2">
    <location>
        <begin position="26"/>
        <end position="94"/>
    </location>
</feature>
<dbReference type="PANTHER" id="PTHR30319">
    <property type="entry name" value="PHENYLACETIC ACID REGULATOR-RELATED TRANSCRIPTIONAL REPRESSOR"/>
    <property type="match status" value="1"/>
</dbReference>
<sequence>MTDQPRFEPSGRPPAEDAILSSGPPRATAFIVTIYGDAVAPRGGVLSMRSLIEVGAVHGLSESLVRTAVSRLVAAGRLVGERVGRTSFYRLTEAAETEFAAAARVLYDPPAPASGWLLAMTDALPGEGWAQIATGLCVAPDRSDIARPDALTFASEVIAGAAQMPDFAAAHWPLGAVAEAYRDFLDRFAPLAADPAMLGAVPPEAALALRLRLVHAFRAAALADPRLPAPALPGDWPGGPARAAFVTAYLALADAADAEIARRFEDARGPLPQETARTQARLQRLRRESITH</sequence>
<feature type="region of interest" description="Disordered" evidence="1">
    <location>
        <begin position="1"/>
        <end position="22"/>
    </location>
</feature>
<evidence type="ECO:0000313" key="4">
    <source>
        <dbReference type="EMBL" id="SIS75968.1"/>
    </source>
</evidence>
<dbReference type="AlphaFoldDB" id="A0A1N7LQ66"/>
<evidence type="ECO:0000259" key="2">
    <source>
        <dbReference type="Pfam" id="PF07848"/>
    </source>
</evidence>
<dbReference type="Gene3D" id="1.10.10.10">
    <property type="entry name" value="Winged helix-like DNA-binding domain superfamily/Winged helix DNA-binding domain"/>
    <property type="match status" value="1"/>
</dbReference>
<dbReference type="OrthoDB" id="2270427at2"/>
<dbReference type="Proteomes" id="UP000186684">
    <property type="component" value="Unassembled WGS sequence"/>
</dbReference>
<evidence type="ECO:0000259" key="3">
    <source>
        <dbReference type="Pfam" id="PF08223"/>
    </source>
</evidence>
<organism evidence="4 5">
    <name type="scientific">Roseivivax lentus</name>
    <dbReference type="NCBI Taxonomy" id="633194"/>
    <lineage>
        <taxon>Bacteria</taxon>
        <taxon>Pseudomonadati</taxon>
        <taxon>Pseudomonadota</taxon>
        <taxon>Alphaproteobacteria</taxon>
        <taxon>Rhodobacterales</taxon>
        <taxon>Roseobacteraceae</taxon>
        <taxon>Roseivivax</taxon>
    </lineage>
</organism>
<dbReference type="Gene3D" id="1.20.58.1460">
    <property type="match status" value="1"/>
</dbReference>
<name>A0A1N7LQ66_9RHOB</name>
<reference evidence="5" key="1">
    <citation type="submission" date="2017-01" db="EMBL/GenBank/DDBJ databases">
        <authorList>
            <person name="Varghese N."/>
            <person name="Submissions S."/>
        </authorList>
    </citation>
    <scope>NUCLEOTIDE SEQUENCE [LARGE SCALE GENOMIC DNA]</scope>
    <source>
        <strain evidence="5">DSM 29430</strain>
    </source>
</reference>
<feature type="domain" description="Transcriptional repressor PaaX-like C-terminal" evidence="3">
    <location>
        <begin position="172"/>
        <end position="258"/>
    </location>
</feature>
<dbReference type="PANTHER" id="PTHR30319:SF1">
    <property type="entry name" value="TRANSCRIPTIONAL REPRESSOR PAAX"/>
    <property type="match status" value="1"/>
</dbReference>
<evidence type="ECO:0000313" key="5">
    <source>
        <dbReference type="Proteomes" id="UP000186684"/>
    </source>
</evidence>
<keyword evidence="5" id="KW-1185">Reference proteome</keyword>
<accession>A0A1N7LQ66</accession>
<dbReference type="RefSeq" id="WP_076446534.1">
    <property type="nucleotide sequence ID" value="NZ_FTOQ01000003.1"/>
</dbReference>
<dbReference type="GO" id="GO:0006351">
    <property type="term" value="P:DNA-templated transcription"/>
    <property type="evidence" value="ECO:0007669"/>
    <property type="project" value="InterPro"/>
</dbReference>
<gene>
    <name evidence="4" type="ORF">SAMN05421759_10359</name>
</gene>
<dbReference type="STRING" id="633194.SAMN05421759_10359"/>
<dbReference type="EMBL" id="FTOQ01000003">
    <property type="protein sequence ID" value="SIS75968.1"/>
    <property type="molecule type" value="Genomic_DNA"/>
</dbReference>
<dbReference type="InterPro" id="IPR011965">
    <property type="entry name" value="PaaX_trns_reg"/>
</dbReference>
<dbReference type="InterPro" id="IPR012906">
    <property type="entry name" value="PaaX-like_N"/>
</dbReference>
<proteinExistence type="predicted"/>
<dbReference type="InterPro" id="IPR013225">
    <property type="entry name" value="PaaX_C"/>
</dbReference>
<feature type="region of interest" description="Disordered" evidence="1">
    <location>
        <begin position="266"/>
        <end position="292"/>
    </location>
</feature>
<protein>
    <submittedName>
        <fullName evidence="4">Transcriptional regulator, PaaX family</fullName>
    </submittedName>
</protein>
<dbReference type="PIRSF" id="PIRSF020623">
    <property type="entry name" value="PaaX"/>
    <property type="match status" value="1"/>
</dbReference>
<dbReference type="Pfam" id="PF07848">
    <property type="entry name" value="PaaX"/>
    <property type="match status" value="1"/>
</dbReference>
<evidence type="ECO:0000256" key="1">
    <source>
        <dbReference type="SAM" id="MobiDB-lite"/>
    </source>
</evidence>